<evidence type="ECO:0000313" key="2">
    <source>
        <dbReference type="EMBL" id="KQM08665.1"/>
    </source>
</evidence>
<dbReference type="PATRIC" id="fig|1702214.3.peg.459"/>
<evidence type="ECO:0000256" key="1">
    <source>
        <dbReference type="SAM" id="Coils"/>
    </source>
</evidence>
<name>A0A0Q4B6L3_9BACT</name>
<dbReference type="EMBL" id="LIIK01000026">
    <property type="protein sequence ID" value="KQM08665.1"/>
    <property type="molecule type" value="Genomic_DNA"/>
</dbReference>
<evidence type="ECO:0000313" key="3">
    <source>
        <dbReference type="Proteomes" id="UP000054172"/>
    </source>
</evidence>
<keyword evidence="1" id="KW-0175">Coiled coil</keyword>
<protein>
    <submittedName>
        <fullName evidence="2">Uncharacterized protein</fullName>
    </submittedName>
</protein>
<proteinExistence type="predicted"/>
<comment type="caution">
    <text evidence="2">The sequence shown here is derived from an EMBL/GenBank/DDBJ whole genome shotgun (WGS) entry which is preliminary data.</text>
</comment>
<dbReference type="Proteomes" id="UP000054172">
    <property type="component" value="Unassembled WGS sequence"/>
</dbReference>
<feature type="coiled-coil region" evidence="1">
    <location>
        <begin position="123"/>
        <end position="150"/>
    </location>
</feature>
<reference evidence="2" key="1">
    <citation type="submission" date="2015-08" db="EMBL/GenBank/DDBJ databases">
        <title>Candidatus Bacteriodes Periocalifornicus.</title>
        <authorList>
            <person name="McLean J.S."/>
            <person name="Kelley S."/>
        </authorList>
    </citation>
    <scope>NUCLEOTIDE SEQUENCE [LARGE SCALE GENOMIC DNA]</scope>
    <source>
        <strain evidence="2">12B</strain>
    </source>
</reference>
<sequence>MVQKYSVWSWLFVVAIVAVSLWSCGGTGDSNQKIAGPAQDSTEAPLQETYPIPPLADVVSRLQQAGVGYVIDAGNDPQRAVSYETSWARAINLGIYGADLSYASTYGVKADVLHYYKATLELSRALNLKLDMLERLAAQEEKQLQNKDSLRAIATQSIYETYASLCTNGQSEEAVLFLAGGWLEAVYLGANIASLSRRNQQVVELLQQQESTFQSIMRLLDRYKKTPAGEAMLTIFQDLQPSFEALRTKPDTQTTQTLTDQLEQARGKLIAQS</sequence>
<accession>A0A0Q4B6L3</accession>
<gene>
    <name evidence="2" type="ORF">AL399_06000</name>
</gene>
<keyword evidence="3" id="KW-1185">Reference proteome</keyword>
<organism evidence="2 3">
    <name type="scientific">Candidatus [Bacteroides] periocalifornicus</name>
    <dbReference type="NCBI Taxonomy" id="1702214"/>
    <lineage>
        <taxon>Bacteria</taxon>
        <taxon>Pseudomonadati</taxon>
        <taxon>Bacteroidota</taxon>
    </lineage>
</organism>
<dbReference type="AlphaFoldDB" id="A0A0Q4B6L3"/>